<sequence>MNKTGNTLLLSMMLGLPVNVLAAPVTNTEPDVLALMGKMESVRDPKCHATATRLEGLIYGTPLTDEARYLKSEMQKTLAKTIWQQAAKMSAADTLEQPQIQKAADGLFSIAQTDKRWQLTTPTMTVDIEGRDKDHYGSIAYGLRAMLAVEQESLLDLTGELPMLSEQASAEMVTRLDLATLALLKQADIRARLGDEYKITPKDLTQAWQALFPSLALAANADLPKQAAEPRQTGLMHKVVEQKIQSFAKYNQVSQALFARNLQVYFARMSLPKDETAAKEFKQYFTEAMIAFSANFYLLAQAQAGSDAMIRESHVEHAMQQILPHKVNQYEDVIFYPKYPSDMRREIEAYDMDAFRDGGFHWIYLREALKDLGDRIKLETDPYAAELLSEGIAHYGVLLLREAGELGKAQQKEALSSALVTEAYKQIEAEIAAYHAYKVPASPAKGIVSATDTGKPGHFRDVTQAKELNAEHRTSDWLSRQLRSYLRKDAETGVSTIPPAFGGGGIAAEDVNGDGLIDVLVLSGSGNKLFINKGDHFEDATEGSGLDNTSRHPVPKDQPVRAGEPRQPLIADWDNDGDQDIFISYVGEPHRIYANQGDGHFKEMTDIAKLGGADAVGGPATTFDVNNDGLLDIYIEYFGNYLKGELPTLKRRNDNGGRNVLFINKGNFKFELAADALGADNNGWGQAVTHADLNQDGWQDLIVGNDFGVNAYYINQQGKKFVDYAAKLGTDKPSYTMNIGLGDLNRDGIADVYISNIVTMNKDQKYVLPNEDMTAQFNPDKLGNMRVVEGNDLFMSGRSDKGVLSFALSDKVGRGYSSTGWAWDADFFDADNDGDEDLYVLNGMNDYFVYSSKNPYYQDPNNLTASTTAYFPDASRAANVFFSNSDGKLNNTSADSGLDFVANSRSAAYLDMDNDGDLDIVVNNFHDKARLFENQSESLHNNWLKLHLVGAPDKGVNLDAIGAQILVGFDEKGYGWRQVTGGQGYMSVHPKEQHFGLGKASEARVMVIWPNGKHQTLGKLAANKRYEVTYAPDSGN</sequence>
<evidence type="ECO:0000256" key="3">
    <source>
        <dbReference type="ARBA" id="ARBA00023180"/>
    </source>
</evidence>
<proteinExistence type="predicted"/>
<feature type="chain" id="PRO_5045659194" evidence="5">
    <location>
        <begin position="23"/>
        <end position="1036"/>
    </location>
</feature>
<name>A0ABX7QWY4_9GAMM</name>
<dbReference type="InterPro" id="IPR028994">
    <property type="entry name" value="Integrin_alpha_N"/>
</dbReference>
<keyword evidence="2" id="KW-0677">Repeat</keyword>
<evidence type="ECO:0000259" key="6">
    <source>
        <dbReference type="Pfam" id="PF07593"/>
    </source>
</evidence>
<dbReference type="PANTHER" id="PTHR16026">
    <property type="entry name" value="CARTILAGE ACIDIC PROTEIN 1"/>
    <property type="match status" value="1"/>
</dbReference>
<keyword evidence="3" id="KW-0325">Glycoprotein</keyword>
<feature type="domain" description="ASPIC/UnbV" evidence="6">
    <location>
        <begin position="960"/>
        <end position="1026"/>
    </location>
</feature>
<evidence type="ECO:0000313" key="8">
    <source>
        <dbReference type="Proteomes" id="UP000663207"/>
    </source>
</evidence>
<dbReference type="PANTHER" id="PTHR16026:SF0">
    <property type="entry name" value="CARTILAGE ACIDIC PROTEIN 1"/>
    <property type="match status" value="1"/>
</dbReference>
<evidence type="ECO:0000256" key="1">
    <source>
        <dbReference type="ARBA" id="ARBA00022729"/>
    </source>
</evidence>
<dbReference type="RefSeq" id="WP_207379454.1">
    <property type="nucleotide sequence ID" value="NZ_CP071502.1"/>
</dbReference>
<keyword evidence="8" id="KW-1185">Reference proteome</keyword>
<protein>
    <submittedName>
        <fullName evidence="7">CRTAC1 family protein</fullName>
    </submittedName>
</protein>
<evidence type="ECO:0000256" key="4">
    <source>
        <dbReference type="SAM" id="MobiDB-lite"/>
    </source>
</evidence>
<feature type="signal peptide" evidence="5">
    <location>
        <begin position="1"/>
        <end position="22"/>
    </location>
</feature>
<evidence type="ECO:0000256" key="2">
    <source>
        <dbReference type="ARBA" id="ARBA00022737"/>
    </source>
</evidence>
<dbReference type="Proteomes" id="UP000663207">
    <property type="component" value="Chromosome"/>
</dbReference>
<feature type="region of interest" description="Disordered" evidence="4">
    <location>
        <begin position="541"/>
        <end position="563"/>
    </location>
</feature>
<reference evidence="7 8" key="1">
    <citation type="submission" date="2021-03" db="EMBL/GenBank/DDBJ databases">
        <title>Novel species identification of genus Shewanella.</title>
        <authorList>
            <person name="Liu G."/>
            <person name="Zhang Q."/>
        </authorList>
    </citation>
    <scope>NUCLEOTIDE SEQUENCE [LARGE SCALE GENOMIC DNA]</scope>
    <source>
        <strain evidence="7 8">FJAT-52962</strain>
    </source>
</reference>
<dbReference type="InterPro" id="IPR027039">
    <property type="entry name" value="Crtac1"/>
</dbReference>
<dbReference type="InterPro" id="IPR013519">
    <property type="entry name" value="Int_alpha_beta-p"/>
</dbReference>
<dbReference type="Pfam" id="PF07593">
    <property type="entry name" value="UnbV_ASPIC"/>
    <property type="match status" value="1"/>
</dbReference>
<keyword evidence="1 5" id="KW-0732">Signal</keyword>
<dbReference type="InterPro" id="IPR013517">
    <property type="entry name" value="FG-GAP"/>
</dbReference>
<dbReference type="EMBL" id="CP071502">
    <property type="protein sequence ID" value="QSX36017.1"/>
    <property type="molecule type" value="Genomic_DNA"/>
</dbReference>
<dbReference type="InterPro" id="IPR011519">
    <property type="entry name" value="UnbV_ASPIC"/>
</dbReference>
<dbReference type="Gene3D" id="2.130.10.130">
    <property type="entry name" value="Integrin alpha, N-terminal"/>
    <property type="match status" value="1"/>
</dbReference>
<organism evidence="7 8">
    <name type="scientific">Shewanella sedimentimangrovi</name>
    <dbReference type="NCBI Taxonomy" id="2814293"/>
    <lineage>
        <taxon>Bacteria</taxon>
        <taxon>Pseudomonadati</taxon>
        <taxon>Pseudomonadota</taxon>
        <taxon>Gammaproteobacteria</taxon>
        <taxon>Alteromonadales</taxon>
        <taxon>Shewanellaceae</taxon>
        <taxon>Shewanella</taxon>
    </lineage>
</organism>
<dbReference type="Pfam" id="PF13517">
    <property type="entry name" value="FG-GAP_3"/>
    <property type="match status" value="2"/>
</dbReference>
<gene>
    <name evidence="7" type="ORF">JYB85_11785</name>
</gene>
<accession>A0ABX7QWY4</accession>
<dbReference type="SMART" id="SM00191">
    <property type="entry name" value="Int_alpha"/>
    <property type="match status" value="2"/>
</dbReference>
<evidence type="ECO:0000313" key="7">
    <source>
        <dbReference type="EMBL" id="QSX36017.1"/>
    </source>
</evidence>
<evidence type="ECO:0000256" key="5">
    <source>
        <dbReference type="SAM" id="SignalP"/>
    </source>
</evidence>
<dbReference type="SUPFAM" id="SSF69318">
    <property type="entry name" value="Integrin alpha N-terminal domain"/>
    <property type="match status" value="1"/>
</dbReference>